<comment type="subcellular location">
    <subcellularLocation>
        <location evidence="9">Nucleus</location>
    </subcellularLocation>
</comment>
<evidence type="ECO:0000256" key="4">
    <source>
        <dbReference type="ARBA" id="ARBA00023015"/>
    </source>
</evidence>
<evidence type="ECO:0000313" key="13">
    <source>
        <dbReference type="Proteomes" id="UP001239994"/>
    </source>
</evidence>
<dbReference type="InterPro" id="IPR036960">
    <property type="entry name" value="T-box_sf"/>
</dbReference>
<dbReference type="GO" id="GO:0003677">
    <property type="term" value="F:DNA binding"/>
    <property type="evidence" value="ECO:0007669"/>
    <property type="project" value="UniProtKB-UniRule"/>
</dbReference>
<dbReference type="PRINTS" id="PR00937">
    <property type="entry name" value="TBOX"/>
</dbReference>
<keyword evidence="3" id="KW-0808">Transferase</keyword>
<dbReference type="SMART" id="SM00425">
    <property type="entry name" value="TBOX"/>
    <property type="match status" value="1"/>
</dbReference>
<dbReference type="SMART" id="SM01153">
    <property type="entry name" value="DUF1693"/>
    <property type="match status" value="2"/>
</dbReference>
<dbReference type="PANTHER" id="PTHR12974">
    <property type="entry name" value="PRION-LIKE- Q/N-RICH -DOMAIN-BEARING PROTEIN PROTEIN 44"/>
    <property type="match status" value="1"/>
</dbReference>
<feature type="compositionally biased region" description="Polar residues" evidence="10">
    <location>
        <begin position="1288"/>
        <end position="1299"/>
    </location>
</feature>
<name>A0AAD9E3N1_9TELE</name>
<dbReference type="GO" id="GO:0048255">
    <property type="term" value="P:mRNA stabilization"/>
    <property type="evidence" value="ECO:0007669"/>
    <property type="project" value="TreeGrafter"/>
</dbReference>
<keyword evidence="13" id="KW-1185">Reference proteome</keyword>
<dbReference type="GO" id="GO:1990817">
    <property type="term" value="F:poly(A) RNA polymerase activity"/>
    <property type="evidence" value="ECO:0007669"/>
    <property type="project" value="UniProtKB-EC"/>
</dbReference>
<feature type="compositionally biased region" description="Basic and acidic residues" evidence="10">
    <location>
        <begin position="1300"/>
        <end position="1309"/>
    </location>
</feature>
<evidence type="ECO:0000256" key="10">
    <source>
        <dbReference type="SAM" id="MobiDB-lite"/>
    </source>
</evidence>
<evidence type="ECO:0000256" key="3">
    <source>
        <dbReference type="ARBA" id="ARBA00022679"/>
    </source>
</evidence>
<evidence type="ECO:0000256" key="6">
    <source>
        <dbReference type="ARBA" id="ARBA00023163"/>
    </source>
</evidence>
<dbReference type="EC" id="2.7.7.19" evidence="2"/>
<evidence type="ECO:0000256" key="7">
    <source>
        <dbReference type="ARBA" id="ARBA00023242"/>
    </source>
</evidence>
<dbReference type="EMBL" id="JAROKS010000004">
    <property type="protein sequence ID" value="KAK1803881.1"/>
    <property type="molecule type" value="Genomic_DNA"/>
</dbReference>
<feature type="region of interest" description="Disordered" evidence="10">
    <location>
        <begin position="1287"/>
        <end position="1310"/>
    </location>
</feature>
<feature type="domain" description="T-box" evidence="11">
    <location>
        <begin position="169"/>
        <end position="329"/>
    </location>
</feature>
<evidence type="ECO:0000256" key="2">
    <source>
        <dbReference type="ARBA" id="ARBA00012388"/>
    </source>
</evidence>
<dbReference type="InterPro" id="IPR008967">
    <property type="entry name" value="p53-like_TF_DNA-bd_sf"/>
</dbReference>
<dbReference type="InterPro" id="IPR012937">
    <property type="entry name" value="TET5"/>
</dbReference>
<evidence type="ECO:0000259" key="11">
    <source>
        <dbReference type="PROSITE" id="PS50252"/>
    </source>
</evidence>
<comment type="similarity">
    <text evidence="1">Belongs to the TENT family.</text>
</comment>
<dbReference type="PROSITE" id="PS50252">
    <property type="entry name" value="TBOX_3"/>
    <property type="match status" value="1"/>
</dbReference>
<evidence type="ECO:0000256" key="9">
    <source>
        <dbReference type="PROSITE-ProRule" id="PRU00201"/>
    </source>
</evidence>
<dbReference type="GO" id="GO:0003700">
    <property type="term" value="F:DNA-binding transcription factor activity"/>
    <property type="evidence" value="ECO:0007669"/>
    <property type="project" value="InterPro"/>
</dbReference>
<feature type="compositionally biased region" description="Polar residues" evidence="10">
    <location>
        <begin position="56"/>
        <end position="65"/>
    </location>
</feature>
<dbReference type="InterPro" id="IPR046360">
    <property type="entry name" value="T-box_DNA-bd"/>
</dbReference>
<dbReference type="GO" id="GO:0045893">
    <property type="term" value="P:positive regulation of DNA-templated transcription"/>
    <property type="evidence" value="ECO:0007669"/>
    <property type="project" value="InterPro"/>
</dbReference>
<feature type="region of interest" description="Disordered" evidence="10">
    <location>
        <begin position="981"/>
        <end position="1030"/>
    </location>
</feature>
<organism evidence="12 13">
    <name type="scientific">Electrophorus voltai</name>
    <dbReference type="NCBI Taxonomy" id="2609070"/>
    <lineage>
        <taxon>Eukaryota</taxon>
        <taxon>Metazoa</taxon>
        <taxon>Chordata</taxon>
        <taxon>Craniata</taxon>
        <taxon>Vertebrata</taxon>
        <taxon>Euteleostomi</taxon>
        <taxon>Actinopterygii</taxon>
        <taxon>Neopterygii</taxon>
        <taxon>Teleostei</taxon>
        <taxon>Ostariophysi</taxon>
        <taxon>Gymnotiformes</taxon>
        <taxon>Gymnotoidei</taxon>
        <taxon>Gymnotidae</taxon>
        <taxon>Electrophorus</taxon>
    </lineage>
</organism>
<accession>A0AAD9E3N1</accession>
<comment type="caution">
    <text evidence="9">Lacks conserved residue(s) required for the propagation of feature annotation.</text>
</comment>
<feature type="region of interest" description="Disordered" evidence="10">
    <location>
        <begin position="32"/>
        <end position="65"/>
    </location>
</feature>
<evidence type="ECO:0000256" key="1">
    <source>
        <dbReference type="ARBA" id="ARBA00007631"/>
    </source>
</evidence>
<dbReference type="InterPro" id="IPR018186">
    <property type="entry name" value="TF_T-box_CS"/>
</dbReference>
<evidence type="ECO:0000313" key="12">
    <source>
        <dbReference type="EMBL" id="KAK1803881.1"/>
    </source>
</evidence>
<keyword evidence="6" id="KW-0804">Transcription</keyword>
<gene>
    <name evidence="12" type="ORF">P4O66_003825</name>
</gene>
<keyword evidence="4" id="KW-0805">Transcription regulation</keyword>
<evidence type="ECO:0000256" key="5">
    <source>
        <dbReference type="ARBA" id="ARBA00023125"/>
    </source>
</evidence>
<keyword evidence="7 9" id="KW-0539">Nucleus</keyword>
<keyword evidence="5 9" id="KW-0238">DNA-binding</keyword>
<evidence type="ECO:0000256" key="8">
    <source>
        <dbReference type="ARBA" id="ARBA00047933"/>
    </source>
</evidence>
<dbReference type="GO" id="GO:0009653">
    <property type="term" value="P:anatomical structure morphogenesis"/>
    <property type="evidence" value="ECO:0007669"/>
    <property type="project" value="UniProtKB-ARBA"/>
</dbReference>
<proteinExistence type="inferred from homology"/>
<dbReference type="SUPFAM" id="SSF49417">
    <property type="entry name" value="p53-like transcription factors"/>
    <property type="match status" value="1"/>
</dbReference>
<protein>
    <recommendedName>
        <fullName evidence="2">polynucleotide adenylyltransferase</fullName>
        <ecNumber evidence="2">2.7.7.19</ecNumber>
    </recommendedName>
</protein>
<comment type="catalytic activity">
    <reaction evidence="8">
        <text>RNA(n) + ATP = RNA(n)-3'-adenine ribonucleotide + diphosphate</text>
        <dbReference type="Rhea" id="RHEA:11332"/>
        <dbReference type="Rhea" id="RHEA-COMP:14527"/>
        <dbReference type="Rhea" id="RHEA-COMP:17347"/>
        <dbReference type="ChEBI" id="CHEBI:30616"/>
        <dbReference type="ChEBI" id="CHEBI:33019"/>
        <dbReference type="ChEBI" id="CHEBI:140395"/>
        <dbReference type="ChEBI" id="CHEBI:173115"/>
        <dbReference type="EC" id="2.7.7.19"/>
    </reaction>
    <physiologicalReaction direction="left-to-right" evidence="8">
        <dbReference type="Rhea" id="RHEA:11333"/>
    </physiologicalReaction>
</comment>
<dbReference type="Gene3D" id="2.60.40.820">
    <property type="entry name" value="Transcription factor, T-box"/>
    <property type="match status" value="1"/>
</dbReference>
<dbReference type="PROSITE" id="PS01264">
    <property type="entry name" value="TBOX_2"/>
    <property type="match status" value="1"/>
</dbReference>
<comment type="caution">
    <text evidence="12">The sequence shown here is derived from an EMBL/GenBank/DDBJ whole genome shotgun (WGS) entry which is preliminary data.</text>
</comment>
<dbReference type="GO" id="GO:0060429">
    <property type="term" value="P:epithelium development"/>
    <property type="evidence" value="ECO:0007669"/>
    <property type="project" value="UniProtKB-ARBA"/>
</dbReference>
<dbReference type="GO" id="GO:0003723">
    <property type="term" value="F:RNA binding"/>
    <property type="evidence" value="ECO:0007669"/>
    <property type="project" value="TreeGrafter"/>
</dbReference>
<dbReference type="Proteomes" id="UP001239994">
    <property type="component" value="Unassembled WGS sequence"/>
</dbReference>
<dbReference type="Pfam" id="PF00907">
    <property type="entry name" value="T-box"/>
    <property type="match status" value="1"/>
</dbReference>
<feature type="compositionally biased region" description="Polar residues" evidence="10">
    <location>
        <begin position="999"/>
        <end position="1024"/>
    </location>
</feature>
<dbReference type="PANTHER" id="PTHR12974:SF30">
    <property type="entry name" value="TERMINAL NUCLEOTIDYLTRANSFERASE 5D"/>
    <property type="match status" value="1"/>
</dbReference>
<dbReference type="GO" id="GO:0005634">
    <property type="term" value="C:nucleus"/>
    <property type="evidence" value="ECO:0007669"/>
    <property type="project" value="UniProtKB-SubCell"/>
</dbReference>
<sequence length="1503" mass="166922">MEDATHSALVPIPGVEEATLPVPTPHARPVSMVAPQDSPVPPKVAAGGAPEMLRTPSATPHSQPATLKASMLTPHTHVTPMSTPCAIPVLPLPPEAAAPVPITAPVSASVSSVPVLPAPVPGFVHVPVHTSMPVYVTMVRPVTLPCGISVPLPIPVPVPMPVVYFIPVPVVRVKVRNLDPFKQYYIAMDITPVDSKRYRYVYHSSQWMVAGNTDHSCISPRLYVHPDSPCSGETWMRQIISFDRVKLTNNEMDDKGHIILQSMHKYMPRVHVILHGPPVDLSQIASPPAEGVHTFSFPETQFTTVTAYQNQQITKLKIDRNPFAKGFRDPGRNSKFIEPCLNTRISLFISGLVGSGWVWDLWRECWLAEVPHCTTSTAWLAVSSEAGAMGWGWSWIQQPAEQAETKFIARPPPPQAHVTASGLGQMNMTEVKDDRRFHNLTQEQVDTLDQVLTEVIPIHGRGNFPTLEIKPKDIIHVVRDRLISKKIKVKDVRLNGSTASHVLVKENGTSYKDLDIIFGVELPKQEDFQIIKEVVLGCLLDFLPQGVNKDKITALTMKEAYVQKMVKVFTEHDRWSLISLSNNSGKNVELKFVSSLRRQFEFSVDSFQIILDTMLESYLEAERKEAAQRKGKEQDVSKIQSTGPQIGILHEQSMSAGTESHSKTDIDMTGETIDIPSLRECACHSEIEMTEDQYEPSTKETTLEVIHKETEELSESITMPETAEEISEQSDTTILMKQTVENNENNFVCKKKEKEMLEDNSEGVSTGLHVESEQVISEENKDTNESDAQLPDPQTNVLMEESKELESMLSPETVPVEYAHKTEHADLPCEPVQTTEKTTEPMTLTEQCTYQPLPPPTSIITQTTVDTNNEYPLPPPAKKTSRSSHMIVLKHSSPKPPRKMSKKVTCIPHSAEKSLSKVSKVQSCQLVSHSINGGDPNEPMPMQVELPSLTTNCLESLASASHDNETLFRILDISTPAFSVASQENGTHSKKTLSLSLSPEENVQTQVQTSEPETGESSNHSILSPLSKPFSFPKDQNKVIQSFPEKVTKTTPQSVKPLIQVNSQSIVQIDDDPDLSLNSASKEETDLAAQTAECALEYFKSPDTASQTVDSSSKSLTPLSTNLITDSEEVENTTQGLVLPVISSQVPEPSISCLQPQEPLVSCTQTLESSVLMSHLLEPPILIPPAQDLSVLATDFLKPPEILSCLLEPPFSSSENQQYCVQPSNVLESSTLLSEGSESSVVSFQTLEPPERCPQIIELSKESLQDIHPSISPAEVLQSPIPLELETSVETSQSSNPSDSETKEIHPCPREVPSVTVVAESMYGDFEQAMDHLRYRLIATRNPEEIRGGGLLKYSNLLVRDFKPASETEIKTLERYMCSRFFIDFPDVNEQQRKIESYLRNHFIGEEKSKYDYLMTLRRVVNESTVCLMGHERRQTLNMITILALKVLGEQNIIPNTNNVTCYYQPAPYMADHNFGNYYIANGQSPLIYHPYPLHIHMQTGLV</sequence>
<reference evidence="12" key="1">
    <citation type="submission" date="2023-03" db="EMBL/GenBank/DDBJ databases">
        <title>Electrophorus voltai genome.</title>
        <authorList>
            <person name="Bian C."/>
        </authorList>
    </citation>
    <scope>NUCLEOTIDE SEQUENCE</scope>
    <source>
        <strain evidence="12">CB-2022</strain>
        <tissue evidence="12">Muscle</tissue>
    </source>
</reference>
<dbReference type="Pfam" id="PF07984">
    <property type="entry name" value="NTP_transf_7"/>
    <property type="match status" value="2"/>
</dbReference>